<organism evidence="4">
    <name type="scientific">Schistocephalus solidus</name>
    <name type="common">Tapeworm</name>
    <dbReference type="NCBI Taxonomy" id="70667"/>
    <lineage>
        <taxon>Eukaryota</taxon>
        <taxon>Metazoa</taxon>
        <taxon>Spiralia</taxon>
        <taxon>Lophotrochozoa</taxon>
        <taxon>Platyhelminthes</taxon>
        <taxon>Cestoda</taxon>
        <taxon>Eucestoda</taxon>
        <taxon>Diphyllobothriidea</taxon>
        <taxon>Diphyllobothriidae</taxon>
        <taxon>Schistocephalus</taxon>
    </lineage>
</organism>
<dbReference type="WBParaSite" id="SSLN_0001242901-mRNA-1">
    <property type="protein sequence ID" value="SSLN_0001242901-mRNA-1"/>
    <property type="gene ID" value="SSLN_0001242901"/>
</dbReference>
<evidence type="ECO:0000313" key="2">
    <source>
        <dbReference type="EMBL" id="VDL98364.1"/>
    </source>
</evidence>
<reference evidence="4" key="1">
    <citation type="submission" date="2016-06" db="UniProtKB">
        <authorList>
            <consortium name="WormBaseParasite"/>
        </authorList>
    </citation>
    <scope>IDENTIFICATION</scope>
</reference>
<dbReference type="OrthoDB" id="6245032at2759"/>
<reference evidence="2 3" key="2">
    <citation type="submission" date="2018-11" db="EMBL/GenBank/DDBJ databases">
        <authorList>
            <consortium name="Pathogen Informatics"/>
        </authorList>
    </citation>
    <scope>NUCLEOTIDE SEQUENCE [LARGE SCALE GENOMIC DNA]</scope>
    <source>
        <strain evidence="2 3">NST_G2</strain>
    </source>
</reference>
<evidence type="ECO:0000313" key="4">
    <source>
        <dbReference type="WBParaSite" id="SSLN_0001242901-mRNA-1"/>
    </source>
</evidence>
<protein>
    <submittedName>
        <fullName evidence="4">Fungal_trans domain-containing protein</fullName>
    </submittedName>
</protein>
<evidence type="ECO:0000256" key="1">
    <source>
        <dbReference type="SAM" id="MobiDB-lite"/>
    </source>
</evidence>
<accession>A0A183T681</accession>
<keyword evidence="3" id="KW-1185">Reference proteome</keyword>
<dbReference type="EMBL" id="UYSU01036931">
    <property type="protein sequence ID" value="VDL98364.1"/>
    <property type="molecule type" value="Genomic_DNA"/>
</dbReference>
<feature type="region of interest" description="Disordered" evidence="1">
    <location>
        <begin position="84"/>
        <end position="105"/>
    </location>
</feature>
<dbReference type="Proteomes" id="UP000275846">
    <property type="component" value="Unassembled WGS sequence"/>
</dbReference>
<sequence>MRGAPQSGHNLVPAHTQYGAYWVSTAITTIITDSSTVDFEDIHHWEIATEKQRSWQQKMIASFRGLFSSVWQLRPILLADQSSADSNVGNHESRNPLGQNVPFASSESEPTLDTIWRAYVCAAVSAFSFKSGAGEDIDSLIPRSSLSRGQLLSTGPTVFQSASPGDLEDLLDLWQDIIHAQRELKMLTFFEERLPHWLHQLSQQDSNQASTFRAICGLVLGCPPIALAND</sequence>
<proteinExistence type="predicted"/>
<dbReference type="AlphaFoldDB" id="A0A183T681"/>
<name>A0A183T681_SCHSO</name>
<evidence type="ECO:0000313" key="3">
    <source>
        <dbReference type="Proteomes" id="UP000275846"/>
    </source>
</evidence>
<gene>
    <name evidence="2" type="ORF">SSLN_LOCUS11979</name>
</gene>